<feature type="compositionally biased region" description="Low complexity" evidence="1">
    <location>
        <begin position="216"/>
        <end position="233"/>
    </location>
</feature>
<accession>A0A493TDF7</accession>
<dbReference type="Proteomes" id="UP000016666">
    <property type="component" value="Unassembled WGS sequence"/>
</dbReference>
<feature type="compositionally biased region" description="Low complexity" evidence="1">
    <location>
        <begin position="244"/>
        <end position="261"/>
    </location>
</feature>
<reference evidence="2" key="2">
    <citation type="submission" date="2025-08" db="UniProtKB">
        <authorList>
            <consortium name="Ensembl"/>
        </authorList>
    </citation>
    <scope>IDENTIFICATION</scope>
</reference>
<evidence type="ECO:0000313" key="3">
    <source>
        <dbReference type="Proteomes" id="UP000016666"/>
    </source>
</evidence>
<dbReference type="GeneTree" id="ENSGT00940000156040"/>
<evidence type="ECO:0000313" key="2">
    <source>
        <dbReference type="Ensembl" id="ENSAPLP00000023912.1"/>
    </source>
</evidence>
<sequence>MKPAAAVQHEADPLQPALEPDGKAMPAPRSSSTDLPSAAAPLTAEWGRLHPASSSSSPLGFAEQATIKPTAEHAPARVSLLNGCPNSGIPSLAPPEGFGDACSSCLGKRLPERGRHRAASLGKGRRSRAAGLQRCPAPAHCEEKGLGTRGTWSSGREPAVWDTITNTSEVSQGEVPRAGSGQHVEFSRARGVLAKTKPHQKQMFQERSGRMLQAFSPRQSPSSSPTRGRSPSRSPSPPWVFNKASPPSSPKAASASLSSMSEGDEDEK</sequence>
<reference evidence="3" key="1">
    <citation type="submission" date="2017-10" db="EMBL/GenBank/DDBJ databases">
        <title>A new Pekin duck reference genome.</title>
        <authorList>
            <person name="Hou Z.-C."/>
            <person name="Zhou Z.-K."/>
            <person name="Zhu F."/>
            <person name="Hou S.-S."/>
        </authorList>
    </citation>
    <scope>NUCLEOTIDE SEQUENCE [LARGE SCALE GENOMIC DNA]</scope>
</reference>
<dbReference type="AlphaFoldDB" id="A0A493TDF7"/>
<feature type="region of interest" description="Disordered" evidence="1">
    <location>
        <begin position="1"/>
        <end position="70"/>
    </location>
</feature>
<dbReference type="Ensembl" id="ENSAPLT00000031986.1">
    <property type="protein sequence ID" value="ENSAPLP00000023912.1"/>
    <property type="gene ID" value="ENSAPLG00000026623.1"/>
</dbReference>
<protein>
    <submittedName>
        <fullName evidence="2">Uncharacterized protein</fullName>
    </submittedName>
</protein>
<keyword evidence="3" id="KW-1185">Reference proteome</keyword>
<reference evidence="2" key="3">
    <citation type="submission" date="2025-09" db="UniProtKB">
        <authorList>
            <consortium name="Ensembl"/>
        </authorList>
    </citation>
    <scope>IDENTIFICATION</scope>
</reference>
<feature type="compositionally biased region" description="Basic residues" evidence="1">
    <location>
        <begin position="118"/>
        <end position="128"/>
    </location>
</feature>
<name>A0A493TDF7_ANAPP</name>
<feature type="region of interest" description="Disordered" evidence="1">
    <location>
        <begin position="118"/>
        <end position="268"/>
    </location>
</feature>
<organism evidence="2 3">
    <name type="scientific">Anas platyrhynchos platyrhynchos</name>
    <name type="common">Northern mallard</name>
    <dbReference type="NCBI Taxonomy" id="8840"/>
    <lineage>
        <taxon>Eukaryota</taxon>
        <taxon>Metazoa</taxon>
        <taxon>Chordata</taxon>
        <taxon>Craniata</taxon>
        <taxon>Vertebrata</taxon>
        <taxon>Euteleostomi</taxon>
        <taxon>Archelosauria</taxon>
        <taxon>Archosauria</taxon>
        <taxon>Dinosauria</taxon>
        <taxon>Saurischia</taxon>
        <taxon>Theropoda</taxon>
        <taxon>Coelurosauria</taxon>
        <taxon>Aves</taxon>
        <taxon>Neognathae</taxon>
        <taxon>Galloanserae</taxon>
        <taxon>Anseriformes</taxon>
        <taxon>Anatidae</taxon>
        <taxon>Anatinae</taxon>
        <taxon>Anas</taxon>
    </lineage>
</organism>
<dbReference type="STRING" id="8840.ENSAPLP00000023912"/>
<proteinExistence type="predicted"/>
<evidence type="ECO:0000256" key="1">
    <source>
        <dbReference type="SAM" id="MobiDB-lite"/>
    </source>
</evidence>